<dbReference type="GO" id="GO:0005856">
    <property type="term" value="C:cytoskeleton"/>
    <property type="evidence" value="ECO:0000318"/>
    <property type="project" value="GO_Central"/>
</dbReference>
<reference evidence="5" key="1">
    <citation type="submission" date="2015-02" db="EMBL/GenBank/DDBJ databases">
        <title>Genome sequencing for Strongylocentrotus purpuratus.</title>
        <authorList>
            <person name="Murali S."/>
            <person name="Liu Y."/>
            <person name="Vee V."/>
            <person name="English A."/>
            <person name="Wang M."/>
            <person name="Skinner E."/>
            <person name="Han Y."/>
            <person name="Muzny D.M."/>
            <person name="Worley K.C."/>
            <person name="Gibbs R.A."/>
        </authorList>
    </citation>
    <scope>NUCLEOTIDE SEQUENCE</scope>
</reference>
<dbReference type="InterPro" id="IPR051017">
    <property type="entry name" value="Aldolase-II_Adducin_sf"/>
</dbReference>
<dbReference type="RefSeq" id="XP_030841684.1">
    <property type="nucleotide sequence ID" value="XM_030985824.1"/>
</dbReference>
<accession>A0A7M7NUH2</accession>
<dbReference type="RefSeq" id="XP_030841708.1">
    <property type="nucleotide sequence ID" value="XM_030985848.1"/>
</dbReference>
<evidence type="ECO:0000313" key="5">
    <source>
        <dbReference type="Proteomes" id="UP000007110"/>
    </source>
</evidence>
<evidence type="ECO:0000256" key="1">
    <source>
        <dbReference type="ARBA" id="ARBA00006274"/>
    </source>
</evidence>
<feature type="compositionally biased region" description="Low complexity" evidence="2">
    <location>
        <begin position="724"/>
        <end position="734"/>
    </location>
</feature>
<dbReference type="EnsemblMetazoa" id="XM_030985821">
    <property type="protein sequence ID" value="XP_030841681"/>
    <property type="gene ID" value="LOC575014"/>
</dbReference>
<feature type="compositionally biased region" description="Basic and acidic residues" evidence="2">
    <location>
        <begin position="492"/>
        <end position="516"/>
    </location>
</feature>
<reference evidence="4" key="2">
    <citation type="submission" date="2021-01" db="UniProtKB">
        <authorList>
            <consortium name="EnsemblMetazoa"/>
        </authorList>
    </citation>
    <scope>IDENTIFICATION</scope>
</reference>
<dbReference type="SUPFAM" id="SSF53639">
    <property type="entry name" value="AraD/HMP-PK domain-like"/>
    <property type="match status" value="1"/>
</dbReference>
<dbReference type="RefSeq" id="XP_030841683.1">
    <property type="nucleotide sequence ID" value="XM_030985823.1"/>
</dbReference>
<organism evidence="4 5">
    <name type="scientific">Strongylocentrotus purpuratus</name>
    <name type="common">Purple sea urchin</name>
    <dbReference type="NCBI Taxonomy" id="7668"/>
    <lineage>
        <taxon>Eukaryota</taxon>
        <taxon>Metazoa</taxon>
        <taxon>Echinodermata</taxon>
        <taxon>Eleutherozoa</taxon>
        <taxon>Echinozoa</taxon>
        <taxon>Echinoidea</taxon>
        <taxon>Euechinoidea</taxon>
        <taxon>Echinacea</taxon>
        <taxon>Camarodonta</taxon>
        <taxon>Echinidea</taxon>
        <taxon>Strongylocentrotidae</taxon>
        <taxon>Strongylocentrotus</taxon>
    </lineage>
</organism>
<evidence type="ECO:0000256" key="2">
    <source>
        <dbReference type="SAM" id="MobiDB-lite"/>
    </source>
</evidence>
<dbReference type="Proteomes" id="UP000007110">
    <property type="component" value="Unassembled WGS sequence"/>
</dbReference>
<dbReference type="EnsemblMetazoa" id="XM_030985824">
    <property type="protein sequence ID" value="XP_030841684"/>
    <property type="gene ID" value="LOC575014"/>
</dbReference>
<dbReference type="KEGG" id="spu:115924095"/>
<feature type="compositionally biased region" description="Basic and acidic residues" evidence="2">
    <location>
        <begin position="38"/>
        <end position="49"/>
    </location>
</feature>
<dbReference type="Pfam" id="PF00596">
    <property type="entry name" value="Aldolase_II"/>
    <property type="match status" value="1"/>
</dbReference>
<dbReference type="Gene3D" id="3.40.225.10">
    <property type="entry name" value="Class II aldolase/adducin N-terminal domain"/>
    <property type="match status" value="1"/>
</dbReference>
<sequence length="758" mass="83984">MADTLPNELEEAPQSPAMNGKSSGKHREIDNLDLDDPEVQKDMQRPAHIKNDIKEMDRNKRVSLILNSEAFREELEAIIDSQLKGIFPTCRADVDICRGFQSGPHPASLLALQQISELVLPQSRFNQSSGRSLGGAGRYGTGSSCVIPVADIRGSDSHNYTKGEKALRCKLASLYRLVDLHGWTHLIYNHISARVSKEQDQFLINPFGLLYHEVTASSLVKLDSVGNIIDHGTTSYGPNLAGFTLHSAIHNARPDVKCILHAHTPVIAAVSAMSCGLLPICQEALILGEVSYYDYKGIIIDDEQKDSIIRALGPKKRVLFLRNHGVVCCGQTIEEAYFLTVNVVAACNTQVQAMTAGIDHLIQVSSEIAEKTREVASQGGGGVQGDDQIKKWRWGELEFEAMMRQLDNMGHRTGYIYHAPLTRSEPKPRSDVAYPAVSTGVTYIYDDDVDASKYESPLKMLNRRKANEKTKWMNTPNSYSKVEVPVEQNGEESPKTKTKWVSEVDKTAGHSTKHQDPQQFAKQSDNPREFKTNAKKVTAEQFTDNKNPGPTSQVLAGIDDGRKVQIVANDAQLSNSQEKLIRETQGQNIQPGQFSVGSKGIVQRDHQNDALVYTVYSPNPFCSMTEKDILEYKREIAEKTGQDVQEIELIFQAPEEEDNKLVDAQGEGKTITTTKISTTVTMAGEGDTATVHKTRVTEKTTINGRDENEDDEREPSPGVDSTGSSPTKDPMSPSKKSKKKFRTPSFLKKKEKKEKKGE</sequence>
<dbReference type="AlphaFoldDB" id="A0A7M7NUH2"/>
<keyword evidence="5" id="KW-1185">Reference proteome</keyword>
<feature type="region of interest" description="Disordered" evidence="2">
    <location>
        <begin position="484"/>
        <end position="529"/>
    </location>
</feature>
<dbReference type="KEGG" id="spu:575014"/>
<dbReference type="OrthoDB" id="3238794at2759"/>
<dbReference type="FunFam" id="3.40.225.10:FF:000013">
    <property type="entry name" value="Class II aldolase"/>
    <property type="match status" value="1"/>
</dbReference>
<dbReference type="PANTHER" id="PTHR10672:SF3">
    <property type="entry name" value="PROTEIN HU-LI TAI SHAO"/>
    <property type="match status" value="1"/>
</dbReference>
<dbReference type="EnsemblMetazoa" id="XM_030985823">
    <property type="protein sequence ID" value="XP_030841683"/>
    <property type="gene ID" value="LOC575014"/>
</dbReference>
<dbReference type="FunCoup" id="A0A7M7NUH2">
    <property type="interactions" value="1554"/>
</dbReference>
<dbReference type="GO" id="GO:0051016">
    <property type="term" value="P:barbed-end actin filament capping"/>
    <property type="evidence" value="ECO:0000318"/>
    <property type="project" value="GO_Central"/>
</dbReference>
<dbReference type="EnsemblMetazoa" id="XM_030985848">
    <property type="protein sequence ID" value="XP_030841708"/>
    <property type="gene ID" value="LOC115924095"/>
</dbReference>
<dbReference type="RefSeq" id="XP_030841681.1">
    <property type="nucleotide sequence ID" value="XM_030985821.1"/>
</dbReference>
<comment type="similarity">
    <text evidence="1">Belongs to the aldolase class II family. Adducin subfamily.</text>
</comment>
<evidence type="ECO:0000259" key="3">
    <source>
        <dbReference type="SMART" id="SM01007"/>
    </source>
</evidence>
<name>A0A7M7NUH2_STRPU</name>
<dbReference type="GeneID" id="115924095"/>
<dbReference type="GO" id="GO:0051015">
    <property type="term" value="F:actin filament binding"/>
    <property type="evidence" value="ECO:0000318"/>
    <property type="project" value="GO_Central"/>
</dbReference>
<dbReference type="NCBIfam" id="NF005451">
    <property type="entry name" value="PRK07044.1"/>
    <property type="match status" value="1"/>
</dbReference>
<feature type="domain" description="Class II aldolase/adducin N-terminal" evidence="3">
    <location>
        <begin position="169"/>
        <end position="351"/>
    </location>
</feature>
<dbReference type="RefSeq" id="XP_030841709.1">
    <property type="nucleotide sequence ID" value="XM_030985849.1"/>
</dbReference>
<dbReference type="PANTHER" id="PTHR10672">
    <property type="entry name" value="ADDUCIN"/>
    <property type="match status" value="1"/>
</dbReference>
<proteinExistence type="inferred from homology"/>
<feature type="region of interest" description="Disordered" evidence="2">
    <location>
        <begin position="1"/>
        <end position="49"/>
    </location>
</feature>
<dbReference type="InParanoid" id="A0A7M7NUH2"/>
<dbReference type="OMA" id="LEWESWM"/>
<evidence type="ECO:0000313" key="4">
    <source>
        <dbReference type="EnsemblMetazoa" id="XP_030841709"/>
    </source>
</evidence>
<dbReference type="EnsemblMetazoa" id="XM_030985849">
    <property type="protein sequence ID" value="XP_030841709"/>
    <property type="gene ID" value="LOC115924095"/>
</dbReference>
<dbReference type="InterPro" id="IPR036409">
    <property type="entry name" value="Aldolase_II/adducin_N_sf"/>
</dbReference>
<protein>
    <recommendedName>
        <fullName evidence="3">Class II aldolase/adducin N-terminal domain-containing protein</fullName>
    </recommendedName>
</protein>
<feature type="region of interest" description="Disordered" evidence="2">
    <location>
        <begin position="684"/>
        <end position="758"/>
    </location>
</feature>
<dbReference type="InterPro" id="IPR001303">
    <property type="entry name" value="Aldolase_II/adducin_N"/>
</dbReference>
<dbReference type="GO" id="GO:0005886">
    <property type="term" value="C:plasma membrane"/>
    <property type="evidence" value="ECO:0000318"/>
    <property type="project" value="GO_Central"/>
</dbReference>
<dbReference type="GeneID" id="575014"/>
<dbReference type="GO" id="GO:0014069">
    <property type="term" value="C:postsynaptic density"/>
    <property type="evidence" value="ECO:0000318"/>
    <property type="project" value="GO_Central"/>
</dbReference>
<feature type="compositionally biased region" description="Basic residues" evidence="2">
    <location>
        <begin position="735"/>
        <end position="758"/>
    </location>
</feature>
<dbReference type="SMART" id="SM01007">
    <property type="entry name" value="Aldolase_II"/>
    <property type="match status" value="1"/>
</dbReference>